<feature type="transmembrane region" description="Helical" evidence="6">
    <location>
        <begin position="246"/>
        <end position="272"/>
    </location>
</feature>
<reference evidence="8 9" key="1">
    <citation type="journal article" date="2019" name="Int. J. Syst. Evol. Microbiol.">
        <title>The Global Catalogue of Microorganisms (GCM) 10K type strain sequencing project: providing services to taxonomists for standard genome sequencing and annotation.</title>
        <authorList>
            <consortium name="The Broad Institute Genomics Platform"/>
            <consortium name="The Broad Institute Genome Sequencing Center for Infectious Disease"/>
            <person name="Wu L."/>
            <person name="Ma J."/>
        </authorList>
    </citation>
    <scope>NUCLEOTIDE SEQUENCE [LARGE SCALE GENOMIC DNA]</scope>
    <source>
        <strain evidence="8 9">JCM 15577</strain>
    </source>
</reference>
<dbReference type="PANTHER" id="PTHR35007:SF2">
    <property type="entry name" value="PILUS ASSEMBLE PROTEIN"/>
    <property type="match status" value="1"/>
</dbReference>
<evidence type="ECO:0000256" key="3">
    <source>
        <dbReference type="ARBA" id="ARBA00022692"/>
    </source>
</evidence>
<dbReference type="RefSeq" id="WP_344068698.1">
    <property type="nucleotide sequence ID" value="NZ_BAAAPL010000001.1"/>
</dbReference>
<feature type="transmembrane region" description="Helical" evidence="6">
    <location>
        <begin position="54"/>
        <end position="72"/>
    </location>
</feature>
<evidence type="ECO:0000256" key="4">
    <source>
        <dbReference type="ARBA" id="ARBA00022989"/>
    </source>
</evidence>
<dbReference type="PANTHER" id="PTHR35007">
    <property type="entry name" value="INTEGRAL MEMBRANE PROTEIN-RELATED"/>
    <property type="match status" value="1"/>
</dbReference>
<feature type="transmembrane region" description="Helical" evidence="6">
    <location>
        <begin position="6"/>
        <end position="22"/>
    </location>
</feature>
<evidence type="ECO:0000259" key="7">
    <source>
        <dbReference type="Pfam" id="PF00482"/>
    </source>
</evidence>
<dbReference type="EMBL" id="BAAAPL010000001">
    <property type="protein sequence ID" value="GAA1690768.1"/>
    <property type="molecule type" value="Genomic_DNA"/>
</dbReference>
<evidence type="ECO:0000313" key="8">
    <source>
        <dbReference type="EMBL" id="GAA1690768.1"/>
    </source>
</evidence>
<name>A0ABN2HNI7_9MICO</name>
<feature type="transmembrane region" description="Helical" evidence="6">
    <location>
        <begin position="78"/>
        <end position="96"/>
    </location>
</feature>
<evidence type="ECO:0000313" key="9">
    <source>
        <dbReference type="Proteomes" id="UP001501690"/>
    </source>
</evidence>
<keyword evidence="2" id="KW-1003">Cell membrane</keyword>
<evidence type="ECO:0000256" key="1">
    <source>
        <dbReference type="ARBA" id="ARBA00004651"/>
    </source>
</evidence>
<keyword evidence="4 6" id="KW-1133">Transmembrane helix</keyword>
<keyword evidence="9" id="KW-1185">Reference proteome</keyword>
<keyword evidence="5 6" id="KW-0472">Membrane</keyword>
<proteinExistence type="predicted"/>
<feature type="domain" description="Type II secretion system protein GspF" evidence="7">
    <location>
        <begin position="113"/>
        <end position="238"/>
    </location>
</feature>
<sequence>MILLLGASLGCGMLLVVSPWLWQRPPVARAARTTVLSRLIDDAGLARTVSSRTVALITVSGSVMVAALAWLLAPGVPLWVLAGVAAGAAPTVWLRSRAYRRRAEHRALWPDVCDLLVSSIRAGMSLPDAVAALAASGPLALRDAFANFAADVAASGHFDASIVELKRRLADPVGDRVMETLRMARDVGGTELVPTLRALSAAVRAEAALRAEVASRQSWIRGAAILAALAPWVILALLALRPEAAAAYSSTVGVLLVLSGAVVTAVAYRVMIRVGRLPESRRWFA</sequence>
<accession>A0ABN2HNI7</accession>
<gene>
    <name evidence="8" type="ORF">GCM10009808_04650</name>
</gene>
<dbReference type="InterPro" id="IPR018076">
    <property type="entry name" value="T2SS_GspF_dom"/>
</dbReference>
<evidence type="ECO:0000256" key="5">
    <source>
        <dbReference type="ARBA" id="ARBA00023136"/>
    </source>
</evidence>
<feature type="transmembrane region" description="Helical" evidence="6">
    <location>
        <begin position="219"/>
        <end position="240"/>
    </location>
</feature>
<keyword evidence="3 6" id="KW-0812">Transmembrane</keyword>
<evidence type="ECO:0000256" key="2">
    <source>
        <dbReference type="ARBA" id="ARBA00022475"/>
    </source>
</evidence>
<protein>
    <submittedName>
        <fullName evidence="8">Type II secretion system F family protein</fullName>
    </submittedName>
</protein>
<evidence type="ECO:0000256" key="6">
    <source>
        <dbReference type="SAM" id="Phobius"/>
    </source>
</evidence>
<dbReference type="Proteomes" id="UP001501690">
    <property type="component" value="Unassembled WGS sequence"/>
</dbReference>
<organism evidence="8 9">
    <name type="scientific">Microbacterium sediminicola</name>
    <dbReference type="NCBI Taxonomy" id="415210"/>
    <lineage>
        <taxon>Bacteria</taxon>
        <taxon>Bacillati</taxon>
        <taxon>Actinomycetota</taxon>
        <taxon>Actinomycetes</taxon>
        <taxon>Micrococcales</taxon>
        <taxon>Microbacteriaceae</taxon>
        <taxon>Microbacterium</taxon>
    </lineage>
</organism>
<dbReference type="Pfam" id="PF00482">
    <property type="entry name" value="T2SSF"/>
    <property type="match status" value="1"/>
</dbReference>
<comment type="caution">
    <text evidence="8">The sequence shown here is derived from an EMBL/GenBank/DDBJ whole genome shotgun (WGS) entry which is preliminary data.</text>
</comment>
<comment type="subcellular location">
    <subcellularLocation>
        <location evidence="1">Cell membrane</location>
        <topology evidence="1">Multi-pass membrane protein</topology>
    </subcellularLocation>
</comment>